<organism evidence="2 3">
    <name type="scientific">Drosophila gunungcola</name>
    <name type="common">fruit fly</name>
    <dbReference type="NCBI Taxonomy" id="103775"/>
    <lineage>
        <taxon>Eukaryota</taxon>
        <taxon>Metazoa</taxon>
        <taxon>Ecdysozoa</taxon>
        <taxon>Arthropoda</taxon>
        <taxon>Hexapoda</taxon>
        <taxon>Insecta</taxon>
        <taxon>Pterygota</taxon>
        <taxon>Neoptera</taxon>
        <taxon>Endopterygota</taxon>
        <taxon>Diptera</taxon>
        <taxon>Brachycera</taxon>
        <taxon>Muscomorpha</taxon>
        <taxon>Ephydroidea</taxon>
        <taxon>Drosophilidae</taxon>
        <taxon>Drosophila</taxon>
        <taxon>Sophophora</taxon>
    </lineage>
</organism>
<dbReference type="AlphaFoldDB" id="A0A9P9YLU3"/>
<keyword evidence="3" id="KW-1185">Reference proteome</keyword>
<accession>A0A9P9YLU3</accession>
<feature type="non-terminal residue" evidence="2">
    <location>
        <position position="149"/>
    </location>
</feature>
<dbReference type="PROSITE" id="PS50003">
    <property type="entry name" value="PH_DOMAIN"/>
    <property type="match status" value="1"/>
</dbReference>
<reference evidence="2" key="1">
    <citation type="journal article" date="2023" name="Genome Biol. Evol.">
        <title>Long-read-based Genome Assembly of Drosophila gunungcola Reveals Fewer Chemosensory Genes in Flower-breeding Species.</title>
        <authorList>
            <person name="Negi A."/>
            <person name="Liao B.Y."/>
            <person name="Yeh S.D."/>
        </authorList>
    </citation>
    <scope>NUCLEOTIDE SEQUENCE</scope>
    <source>
        <strain evidence="2">Sukarami</strain>
    </source>
</reference>
<proteinExistence type="predicted"/>
<name>A0A9P9YLU3_9MUSC</name>
<feature type="domain" description="PH" evidence="1">
    <location>
        <begin position="1"/>
        <end position="57"/>
    </location>
</feature>
<gene>
    <name evidence="2" type="ORF">M5D96_007673</name>
</gene>
<dbReference type="Proteomes" id="UP001059596">
    <property type="component" value="Unassembled WGS sequence"/>
</dbReference>
<dbReference type="InterPro" id="IPR001849">
    <property type="entry name" value="PH_domain"/>
</dbReference>
<sequence length="149" mass="17661">FSTTNENESDLDFELFTPERYLWIHSTGYNYYRGSHFQTSDNQELSDWLDSLRMALKLDNKLVSWKIKSLIEFNAYNKQRTKLDSAIDARIERLNSLLPTFEPDGACSKFYLKQRDALKNAKQLNNFDKSNILNENSKDCRDEPVYDYY</sequence>
<evidence type="ECO:0000313" key="2">
    <source>
        <dbReference type="EMBL" id="KAI8038963.1"/>
    </source>
</evidence>
<evidence type="ECO:0000259" key="1">
    <source>
        <dbReference type="PROSITE" id="PS50003"/>
    </source>
</evidence>
<protein>
    <recommendedName>
        <fullName evidence="1">PH domain-containing protein</fullName>
    </recommendedName>
</protein>
<comment type="caution">
    <text evidence="2">The sequence shown here is derived from an EMBL/GenBank/DDBJ whole genome shotgun (WGS) entry which is preliminary data.</text>
</comment>
<dbReference type="EMBL" id="JAMKOV010000006">
    <property type="protein sequence ID" value="KAI8038963.1"/>
    <property type="molecule type" value="Genomic_DNA"/>
</dbReference>
<evidence type="ECO:0000313" key="3">
    <source>
        <dbReference type="Proteomes" id="UP001059596"/>
    </source>
</evidence>